<dbReference type="InterPro" id="IPR003848">
    <property type="entry name" value="DUF218"/>
</dbReference>
<dbReference type="CDD" id="cd06259">
    <property type="entry name" value="YdcF-like"/>
    <property type="match status" value="1"/>
</dbReference>
<evidence type="ECO:0000256" key="1">
    <source>
        <dbReference type="SAM" id="Phobius"/>
    </source>
</evidence>
<feature type="domain" description="DUF218" evidence="2">
    <location>
        <begin position="94"/>
        <end position="227"/>
    </location>
</feature>
<dbReference type="AlphaFoldDB" id="A0A9X5I5Q8"/>
<comment type="caution">
    <text evidence="3">The sequence shown here is derived from an EMBL/GenBank/DDBJ whole genome shotgun (WGS) entry which is preliminary data.</text>
</comment>
<dbReference type="GO" id="GO:0000270">
    <property type="term" value="P:peptidoglycan metabolic process"/>
    <property type="evidence" value="ECO:0007669"/>
    <property type="project" value="TreeGrafter"/>
</dbReference>
<feature type="transmembrane region" description="Helical" evidence="1">
    <location>
        <begin position="54"/>
        <end position="77"/>
    </location>
</feature>
<reference evidence="3 4" key="1">
    <citation type="journal article" date="2015" name="Genome Announc.">
        <title>Draft Genome Sequence of the Terrestrial Cyanobacterium Scytonema millei VB511283, Isolated from Eastern India.</title>
        <authorList>
            <person name="Sen D."/>
            <person name="Chandrababunaidu M.M."/>
            <person name="Singh D."/>
            <person name="Sanghi N."/>
            <person name="Ghorai A."/>
            <person name="Mishra G.P."/>
            <person name="Madduluri M."/>
            <person name="Adhikary S.P."/>
            <person name="Tripathy S."/>
        </authorList>
    </citation>
    <scope>NUCLEOTIDE SEQUENCE [LARGE SCALE GENOMIC DNA]</scope>
    <source>
        <strain evidence="3 4">VB511283</strain>
    </source>
</reference>
<dbReference type="Pfam" id="PF02698">
    <property type="entry name" value="DUF218"/>
    <property type="match status" value="1"/>
</dbReference>
<keyword evidence="4" id="KW-1185">Reference proteome</keyword>
<dbReference type="OrthoDB" id="420315at2"/>
<protein>
    <submittedName>
        <fullName evidence="3">YdcF family protein</fullName>
    </submittedName>
</protein>
<keyword evidence="1" id="KW-1133">Transmembrane helix</keyword>
<dbReference type="InterPro" id="IPR014729">
    <property type="entry name" value="Rossmann-like_a/b/a_fold"/>
</dbReference>
<dbReference type="GO" id="GO:0043164">
    <property type="term" value="P:Gram-negative-bacterium-type cell wall biogenesis"/>
    <property type="evidence" value="ECO:0007669"/>
    <property type="project" value="TreeGrafter"/>
</dbReference>
<dbReference type="InterPro" id="IPR051599">
    <property type="entry name" value="Cell_Envelope_Assoc"/>
</dbReference>
<proteinExistence type="predicted"/>
<organism evidence="3 4">
    <name type="scientific">Scytonema millei VB511283</name>
    <dbReference type="NCBI Taxonomy" id="1245923"/>
    <lineage>
        <taxon>Bacteria</taxon>
        <taxon>Bacillati</taxon>
        <taxon>Cyanobacteriota</taxon>
        <taxon>Cyanophyceae</taxon>
        <taxon>Nostocales</taxon>
        <taxon>Scytonemataceae</taxon>
        <taxon>Scytonema</taxon>
    </lineage>
</organism>
<keyword evidence="1" id="KW-0812">Transmembrane</keyword>
<feature type="transmembrane region" description="Helical" evidence="1">
    <location>
        <begin position="21"/>
        <end position="42"/>
    </location>
</feature>
<dbReference type="Gene3D" id="3.40.50.620">
    <property type="entry name" value="HUPs"/>
    <property type="match status" value="1"/>
</dbReference>
<evidence type="ECO:0000313" key="3">
    <source>
        <dbReference type="EMBL" id="NHC35717.1"/>
    </source>
</evidence>
<sequence length="258" mass="28740">MLDPALCARPLSQWLVLKSTLSHWLMTPVLVVIPLTAFILLIKFFPTWRWKRYMLVMGSLSLVAYFLASFPATVAIASKGLIAFLPEDPGRKADAIVILGRGAYMRKSRVEVATELWKSKRAPLIFASGAGDGADIVKMLKTEGVPKSVLKAESCSQTTEENALFTAAMLQPLGVKRIVLITDSPHMMRSLLTFRSLGFTVFPRPTPLPANLPPTRRAMMIFYEYMGLFNYGIKGYWQPQNAQIEQNPYIAQQQAANG</sequence>
<dbReference type="GO" id="GO:0005886">
    <property type="term" value="C:plasma membrane"/>
    <property type="evidence" value="ECO:0007669"/>
    <property type="project" value="TreeGrafter"/>
</dbReference>
<dbReference type="RefSeq" id="WP_039713328.1">
    <property type="nucleotide sequence ID" value="NZ_JTJC03000003.1"/>
</dbReference>
<dbReference type="Proteomes" id="UP000031532">
    <property type="component" value="Unassembled WGS sequence"/>
</dbReference>
<accession>A0A9X5I5Q8</accession>
<evidence type="ECO:0000313" key="4">
    <source>
        <dbReference type="Proteomes" id="UP000031532"/>
    </source>
</evidence>
<dbReference type="PANTHER" id="PTHR30336">
    <property type="entry name" value="INNER MEMBRANE PROTEIN, PROBABLE PERMEASE"/>
    <property type="match status" value="1"/>
</dbReference>
<name>A0A9X5I5Q8_9CYAN</name>
<evidence type="ECO:0000259" key="2">
    <source>
        <dbReference type="Pfam" id="PF02698"/>
    </source>
</evidence>
<dbReference type="PANTHER" id="PTHR30336:SF4">
    <property type="entry name" value="ENVELOPE BIOGENESIS FACTOR ELYC"/>
    <property type="match status" value="1"/>
</dbReference>
<gene>
    <name evidence="3" type="ORF">QH73_0013780</name>
</gene>
<dbReference type="EMBL" id="JTJC03000003">
    <property type="protein sequence ID" value="NHC35717.1"/>
    <property type="molecule type" value="Genomic_DNA"/>
</dbReference>
<keyword evidence="1" id="KW-0472">Membrane</keyword>